<evidence type="ECO:0000313" key="7">
    <source>
        <dbReference type="EMBL" id="KAJ4478255.1"/>
    </source>
</evidence>
<feature type="repeat" description="WD" evidence="4">
    <location>
        <begin position="88"/>
        <end position="122"/>
    </location>
</feature>
<dbReference type="InterPro" id="IPR045227">
    <property type="entry name" value="WDR18/Ipi3/RID3"/>
</dbReference>
<dbReference type="Pfam" id="PF00400">
    <property type="entry name" value="WD40"/>
    <property type="match status" value="3"/>
</dbReference>
<dbReference type="EMBL" id="JAOTPV010000009">
    <property type="protein sequence ID" value="KAJ4478255.1"/>
    <property type="molecule type" value="Genomic_DNA"/>
</dbReference>
<dbReference type="Gene3D" id="2.130.10.10">
    <property type="entry name" value="YVTN repeat-like/Quinoprotein amine dehydrogenase"/>
    <property type="match status" value="2"/>
</dbReference>
<evidence type="ECO:0000256" key="4">
    <source>
        <dbReference type="PROSITE-ProRule" id="PRU00221"/>
    </source>
</evidence>
<dbReference type="InterPro" id="IPR015943">
    <property type="entry name" value="WD40/YVTN_repeat-like_dom_sf"/>
</dbReference>
<protein>
    <recommendedName>
        <fullName evidence="5">Pre-rRNA-processing protein IPI3</fullName>
    </recommendedName>
</protein>
<keyword evidence="2 4" id="KW-0853">WD repeat</keyword>
<sequence>MHLNEIIFCATASSASGFGSVTLHDVNTGASLASFKQTNAAPHCTTFLNSRNAVGGFFFAAQSDKSLLHAYNFQKDQISLKIVLPEKLTCVALDPSGDFFAGGTAQGRIYLWEVSSGILLNSWDAHYRQINVLRFTSDGAALLSGSDDSGISVWSISSLLDEESQNTLSLPYFTLNDHTLPVTDILCGMGTFPECRMLTSSVDHSVKLWDLSSRSLLTTFMFPEAISCLAWEPTERLFFAASSSPEGSVYQMNLFRQLEDKTKGTATEAIGGGGVNDIIRITDEYVGSQKKRLINVGQPITCMSLSLTSNLMVGTSLGLIHIYDTPTHQLLRTISTHKGLSISYLATLLKPIDLTGHVSFNLNSSVTTVDTIPVKPIMPFQRMRDAKSREAHEVAMMLHSQEEQYEDESTFYSKEALLRDHAYFTTPSSSGAHLTDNAVMQSRVSELEAEVALLRGQLGQAKGVNDLMWETVVHEVLHGQTKGTNNVNNESDERRRKRGRTESDLEIYS</sequence>
<keyword evidence="5" id="KW-0698">rRNA processing</keyword>
<comment type="caution">
    <text evidence="7">The sequence shown here is derived from an EMBL/GenBank/DDBJ whole genome shotgun (WGS) entry which is preliminary data.</text>
</comment>
<evidence type="ECO:0000256" key="1">
    <source>
        <dbReference type="ARBA" id="ARBA00010143"/>
    </source>
</evidence>
<dbReference type="Proteomes" id="UP001150266">
    <property type="component" value="Unassembled WGS sequence"/>
</dbReference>
<dbReference type="GO" id="GO:0006364">
    <property type="term" value="P:rRNA processing"/>
    <property type="evidence" value="ECO:0007669"/>
    <property type="project" value="UniProtKB-UniRule"/>
</dbReference>
<evidence type="ECO:0000256" key="2">
    <source>
        <dbReference type="ARBA" id="ARBA00022574"/>
    </source>
</evidence>
<comment type="subcellular location">
    <subcellularLocation>
        <location evidence="5">Nucleus</location>
    </subcellularLocation>
</comment>
<accession>A0A9W9DNA0</accession>
<dbReference type="PROSITE" id="PS50294">
    <property type="entry name" value="WD_REPEATS_REGION"/>
    <property type="match status" value="1"/>
</dbReference>
<gene>
    <name evidence="7" type="ORF">J3R30DRAFT_3657537</name>
</gene>
<dbReference type="GO" id="GO:0005656">
    <property type="term" value="C:nuclear pre-replicative complex"/>
    <property type="evidence" value="ECO:0007669"/>
    <property type="project" value="TreeGrafter"/>
</dbReference>
<dbReference type="OrthoDB" id="756370at2759"/>
<comment type="similarity">
    <text evidence="1 5">Belongs to the WD repeat IPI3/WDR18 family.</text>
</comment>
<dbReference type="InterPro" id="IPR001680">
    <property type="entry name" value="WD40_rpt"/>
</dbReference>
<comment type="function">
    <text evidence="5">Component of the RIX1 complex required for processing of ITS2 sequences from 35S pre-rRNA.</text>
</comment>
<evidence type="ECO:0000256" key="6">
    <source>
        <dbReference type="SAM" id="MobiDB-lite"/>
    </source>
</evidence>
<dbReference type="SMART" id="SM00320">
    <property type="entry name" value="WD40"/>
    <property type="match status" value="5"/>
</dbReference>
<evidence type="ECO:0000256" key="3">
    <source>
        <dbReference type="ARBA" id="ARBA00022737"/>
    </source>
</evidence>
<reference evidence="7" key="1">
    <citation type="submission" date="2022-08" db="EMBL/GenBank/DDBJ databases">
        <title>A Global Phylogenomic Analysis of the Shiitake Genus Lentinula.</title>
        <authorList>
            <consortium name="DOE Joint Genome Institute"/>
            <person name="Sierra-Patev S."/>
            <person name="Min B."/>
            <person name="Naranjo-Ortiz M."/>
            <person name="Looney B."/>
            <person name="Konkel Z."/>
            <person name="Slot J.C."/>
            <person name="Sakamoto Y."/>
            <person name="Steenwyk J.L."/>
            <person name="Rokas A."/>
            <person name="Carro J."/>
            <person name="Camarero S."/>
            <person name="Ferreira P."/>
            <person name="Molpeceres G."/>
            <person name="Ruiz-Duenas F.J."/>
            <person name="Serrano A."/>
            <person name="Henrissat B."/>
            <person name="Drula E."/>
            <person name="Hughes K.W."/>
            <person name="Mata J.L."/>
            <person name="Ishikawa N.K."/>
            <person name="Vargas-Isla R."/>
            <person name="Ushijima S."/>
            <person name="Smith C.A."/>
            <person name="Ahrendt S."/>
            <person name="Andreopoulos W."/>
            <person name="He G."/>
            <person name="Labutti K."/>
            <person name="Lipzen A."/>
            <person name="Ng V."/>
            <person name="Riley R."/>
            <person name="Sandor L."/>
            <person name="Barry K."/>
            <person name="Martinez A.T."/>
            <person name="Xiao Y."/>
            <person name="Gibbons J.G."/>
            <person name="Terashima K."/>
            <person name="Grigoriev I.V."/>
            <person name="Hibbett D.S."/>
        </authorList>
    </citation>
    <scope>NUCLEOTIDE SEQUENCE</scope>
    <source>
        <strain evidence="7">JLM2183</strain>
    </source>
</reference>
<dbReference type="PANTHER" id="PTHR18763:SF0">
    <property type="entry name" value="WD REPEAT-CONTAINING PROTEIN 18"/>
    <property type="match status" value="1"/>
</dbReference>
<feature type="region of interest" description="Disordered" evidence="6">
    <location>
        <begin position="480"/>
        <end position="509"/>
    </location>
</feature>
<dbReference type="PANTHER" id="PTHR18763">
    <property type="entry name" value="WD-REPEAT PROTEIN 18"/>
    <property type="match status" value="1"/>
</dbReference>
<comment type="subunit">
    <text evidence="5">Component of the RIX1 complex, composed of IPI1, RIX1/IPI2 and IPI3 in a 1:2:2 stoichiometry. The complex interacts (via RIX1) with MDN1 (via its hexameric AAA ATPase ring) and the pre-60S ribosome particles.</text>
</comment>
<dbReference type="GO" id="GO:0006261">
    <property type="term" value="P:DNA-templated DNA replication"/>
    <property type="evidence" value="ECO:0007669"/>
    <property type="project" value="TreeGrafter"/>
</dbReference>
<keyword evidence="8" id="KW-1185">Reference proteome</keyword>
<proteinExistence type="inferred from homology"/>
<evidence type="ECO:0000256" key="5">
    <source>
        <dbReference type="RuleBase" id="RU369067"/>
    </source>
</evidence>
<dbReference type="SUPFAM" id="SSF50978">
    <property type="entry name" value="WD40 repeat-like"/>
    <property type="match status" value="1"/>
</dbReference>
<dbReference type="PROSITE" id="PS50082">
    <property type="entry name" value="WD_REPEATS_2"/>
    <property type="match status" value="3"/>
</dbReference>
<keyword evidence="3" id="KW-0677">Repeat</keyword>
<dbReference type="GO" id="GO:0120330">
    <property type="term" value="C:rixosome complex"/>
    <property type="evidence" value="ECO:0007669"/>
    <property type="project" value="UniProtKB-UniRule"/>
</dbReference>
<name>A0A9W9DNA0_9AGAR</name>
<keyword evidence="5" id="KW-0539">Nucleus</keyword>
<dbReference type="InterPro" id="IPR036322">
    <property type="entry name" value="WD40_repeat_dom_sf"/>
</dbReference>
<feature type="repeat" description="WD" evidence="4">
    <location>
        <begin position="123"/>
        <end position="158"/>
    </location>
</feature>
<organism evidence="7 8">
    <name type="scientific">Lentinula aciculospora</name>
    <dbReference type="NCBI Taxonomy" id="153920"/>
    <lineage>
        <taxon>Eukaryota</taxon>
        <taxon>Fungi</taxon>
        <taxon>Dikarya</taxon>
        <taxon>Basidiomycota</taxon>
        <taxon>Agaricomycotina</taxon>
        <taxon>Agaricomycetes</taxon>
        <taxon>Agaricomycetidae</taxon>
        <taxon>Agaricales</taxon>
        <taxon>Marasmiineae</taxon>
        <taxon>Omphalotaceae</taxon>
        <taxon>Lentinula</taxon>
    </lineage>
</organism>
<evidence type="ECO:0000313" key="8">
    <source>
        <dbReference type="Proteomes" id="UP001150266"/>
    </source>
</evidence>
<dbReference type="AlphaFoldDB" id="A0A9W9DNA0"/>
<feature type="repeat" description="WD" evidence="4">
    <location>
        <begin position="197"/>
        <end position="219"/>
    </location>
</feature>